<keyword evidence="1" id="KW-0812">Transmembrane</keyword>
<name>A0A6B0GRW1_9EURY</name>
<organism evidence="2 3">
    <name type="scientific">Halomarina oriensis</name>
    <dbReference type="NCBI Taxonomy" id="671145"/>
    <lineage>
        <taxon>Archaea</taxon>
        <taxon>Methanobacteriati</taxon>
        <taxon>Methanobacteriota</taxon>
        <taxon>Stenosarchaea group</taxon>
        <taxon>Halobacteria</taxon>
        <taxon>Halobacteriales</taxon>
        <taxon>Natronomonadaceae</taxon>
        <taxon>Halomarina</taxon>
    </lineage>
</organism>
<dbReference type="Proteomes" id="UP000451471">
    <property type="component" value="Unassembled WGS sequence"/>
</dbReference>
<keyword evidence="1" id="KW-0472">Membrane</keyword>
<dbReference type="AlphaFoldDB" id="A0A6B0GRW1"/>
<reference evidence="2 3" key="1">
    <citation type="submission" date="2019-12" db="EMBL/GenBank/DDBJ databases">
        <title>Halocatena pleomorpha gen. nov. sp. nov., an extremely halophilic archaeon of family Halobacteriaceae isolated from saltpan soil.</title>
        <authorList>
            <person name="Pal Y."/>
            <person name="Verma A."/>
            <person name="Krishnamurthi S."/>
            <person name="Kumar P."/>
        </authorList>
    </citation>
    <scope>NUCLEOTIDE SEQUENCE [LARGE SCALE GENOMIC DNA]</scope>
    <source>
        <strain evidence="2 3">JCM 16495</strain>
    </source>
</reference>
<dbReference type="GO" id="GO:0016787">
    <property type="term" value="F:hydrolase activity"/>
    <property type="evidence" value="ECO:0007669"/>
    <property type="project" value="UniProtKB-KW"/>
</dbReference>
<keyword evidence="2" id="KW-0378">Hydrolase</keyword>
<evidence type="ECO:0000256" key="1">
    <source>
        <dbReference type="SAM" id="Phobius"/>
    </source>
</evidence>
<dbReference type="InterPro" id="IPR007404">
    <property type="entry name" value="YdjM-like"/>
</dbReference>
<evidence type="ECO:0000313" key="3">
    <source>
        <dbReference type="Proteomes" id="UP000451471"/>
    </source>
</evidence>
<dbReference type="RefSeq" id="WP_368280288.1">
    <property type="nucleotide sequence ID" value="NZ_WSZK01000030.1"/>
</dbReference>
<dbReference type="EMBL" id="WSZK01000030">
    <property type="protein sequence ID" value="MWG36047.1"/>
    <property type="molecule type" value="Genomic_DNA"/>
</dbReference>
<feature type="transmembrane region" description="Helical" evidence="1">
    <location>
        <begin position="259"/>
        <end position="279"/>
    </location>
</feature>
<protein>
    <submittedName>
        <fullName evidence="2">Hydrolase</fullName>
    </submittedName>
</protein>
<feature type="transmembrane region" description="Helical" evidence="1">
    <location>
        <begin position="32"/>
        <end position="60"/>
    </location>
</feature>
<keyword evidence="1" id="KW-1133">Transmembrane helix</keyword>
<feature type="transmembrane region" description="Helical" evidence="1">
    <location>
        <begin position="107"/>
        <end position="138"/>
    </location>
</feature>
<comment type="caution">
    <text evidence="2">The sequence shown here is derived from an EMBL/GenBank/DDBJ whole genome shotgun (WGS) entry which is preliminary data.</text>
</comment>
<feature type="transmembrane region" description="Helical" evidence="1">
    <location>
        <begin position="291"/>
        <end position="314"/>
    </location>
</feature>
<proteinExistence type="predicted"/>
<sequence length="315" mass="32555">MFIGHGLLAFALVAFVVSRLPADTPTATRRRAFALGLLAGVFATLPDVDMLYAPVGLLWADGGPLALAEGFWSASTVVHRSVTHSLVVGVVAAVGFALWTRGGASKLLAVVVLGGLVAVSGTTSGLLGGLVMGAFVLGGLLVGTLAARRGVDAGAVFVTALVGLLSHPFGDLLTGEPPRLLYPFETVLVAERVTLSLDPTLHLLGAMLVELGTFWLAALVYLHLSDHEVRDYVDPTVALGLPSGGVALAVPAPTLSLSYPFVLTLLGVGLACGILVGGVDRYRARERHRPLTMALTALATVTLAVFVYLGAYLVT</sequence>
<gene>
    <name evidence="2" type="ORF">GQS65_16385</name>
</gene>
<feature type="transmembrane region" description="Helical" evidence="1">
    <location>
        <begin position="201"/>
        <end position="224"/>
    </location>
</feature>
<keyword evidence="3" id="KW-1185">Reference proteome</keyword>
<accession>A0A6B0GRW1</accession>
<dbReference type="Pfam" id="PF04307">
    <property type="entry name" value="YdjM"/>
    <property type="match status" value="1"/>
</dbReference>
<evidence type="ECO:0000313" key="2">
    <source>
        <dbReference type="EMBL" id="MWG36047.1"/>
    </source>
</evidence>
<feature type="transmembrane region" description="Helical" evidence="1">
    <location>
        <begin position="81"/>
        <end position="101"/>
    </location>
</feature>